<organism evidence="2">
    <name type="scientific">Myoviridae sp. ctqYq4</name>
    <dbReference type="NCBI Taxonomy" id="2826702"/>
    <lineage>
        <taxon>Viruses</taxon>
        <taxon>Duplodnaviria</taxon>
        <taxon>Heunggongvirae</taxon>
        <taxon>Uroviricota</taxon>
        <taxon>Caudoviricetes</taxon>
    </lineage>
</organism>
<name>A0A8S5LWA2_9CAUD</name>
<proteinExistence type="predicted"/>
<dbReference type="GO" id="GO:0003677">
    <property type="term" value="F:DNA binding"/>
    <property type="evidence" value="ECO:0007669"/>
    <property type="project" value="InterPro"/>
</dbReference>
<dbReference type="CDD" id="cd00093">
    <property type="entry name" value="HTH_XRE"/>
    <property type="match status" value="1"/>
</dbReference>
<evidence type="ECO:0000259" key="1">
    <source>
        <dbReference type="PROSITE" id="PS50943"/>
    </source>
</evidence>
<dbReference type="SMART" id="SM00530">
    <property type="entry name" value="HTH_XRE"/>
    <property type="match status" value="1"/>
</dbReference>
<feature type="domain" description="HTH cro/C1-type" evidence="1">
    <location>
        <begin position="13"/>
        <end position="67"/>
    </location>
</feature>
<dbReference type="InterPro" id="IPR010982">
    <property type="entry name" value="Lambda_DNA-bd_dom_sf"/>
</dbReference>
<accession>A0A8S5LWA2</accession>
<reference evidence="2" key="1">
    <citation type="journal article" date="2021" name="Proc. Natl. Acad. Sci. U.S.A.">
        <title>A Catalog of Tens of Thousands of Viruses from Human Metagenomes Reveals Hidden Associations with Chronic Diseases.</title>
        <authorList>
            <person name="Tisza M.J."/>
            <person name="Buck C.B."/>
        </authorList>
    </citation>
    <scope>NUCLEOTIDE SEQUENCE</scope>
    <source>
        <strain evidence="2">CtqYq4</strain>
    </source>
</reference>
<dbReference type="SUPFAM" id="SSF47413">
    <property type="entry name" value="lambda repressor-like DNA-binding domains"/>
    <property type="match status" value="1"/>
</dbReference>
<dbReference type="EMBL" id="BK014752">
    <property type="protein sequence ID" value="DAD74075.1"/>
    <property type="molecule type" value="Genomic_DNA"/>
</dbReference>
<sequence length="197" mass="21661">MSYFTAEKLGIALARARVAAGLSQVDMARRINKGKATIQSWECGASSPPADKIMDWFEACGTSPLPAMQEMLHPELYKEPIQRKSDEDLDEALTEYFRTAPRIVKEMVLFILLGRHGSYPPAVFAEVCANLHTPLQNKVSVCGQILDNYGFAVATGTDPIPWEVQPPVNLLRSAYQAGKEAAKSGEADYTAKRGEEL</sequence>
<protein>
    <submittedName>
        <fullName evidence="2">Helix-turn-helix domain protein</fullName>
    </submittedName>
</protein>
<dbReference type="PROSITE" id="PS50943">
    <property type="entry name" value="HTH_CROC1"/>
    <property type="match status" value="1"/>
</dbReference>
<dbReference type="Pfam" id="PF01381">
    <property type="entry name" value="HTH_3"/>
    <property type="match status" value="1"/>
</dbReference>
<dbReference type="Gene3D" id="1.10.260.40">
    <property type="entry name" value="lambda repressor-like DNA-binding domains"/>
    <property type="match status" value="1"/>
</dbReference>
<dbReference type="InterPro" id="IPR001387">
    <property type="entry name" value="Cro/C1-type_HTH"/>
</dbReference>
<evidence type="ECO:0000313" key="2">
    <source>
        <dbReference type="EMBL" id="DAD74075.1"/>
    </source>
</evidence>